<dbReference type="AlphaFoldDB" id="A0AAE4VLX7"/>
<dbReference type="PANTHER" id="PTHR35562">
    <property type="entry name" value="DNA ENDONUCLEASE SMRA-RELATED"/>
    <property type="match status" value="1"/>
</dbReference>
<dbReference type="SUPFAM" id="SSF160443">
    <property type="entry name" value="SMR domain-like"/>
    <property type="match status" value="1"/>
</dbReference>
<protein>
    <submittedName>
        <fullName evidence="2">Smr/MutS family protein</fullName>
    </submittedName>
</protein>
<comment type="caution">
    <text evidence="2">The sequence shown here is derived from an EMBL/GenBank/DDBJ whole genome shotgun (WGS) entry which is preliminary data.</text>
</comment>
<dbReference type="PANTHER" id="PTHR35562:SF2">
    <property type="entry name" value="DNA ENDONUCLEASE SMRA-RELATED"/>
    <property type="match status" value="1"/>
</dbReference>
<dbReference type="InterPro" id="IPR036063">
    <property type="entry name" value="Smr_dom_sf"/>
</dbReference>
<dbReference type="InterPro" id="IPR002625">
    <property type="entry name" value="Smr_dom"/>
</dbReference>
<dbReference type="EMBL" id="JARGYU010000001">
    <property type="protein sequence ID" value="MDZ5760944.1"/>
    <property type="molecule type" value="Genomic_DNA"/>
</dbReference>
<gene>
    <name evidence="2" type="ORF">Lyticum_00100</name>
</gene>
<sequence length="190" mass="22015">MNDWINYKKTVTPLSKSSCKNKFKYNYLYSDNISILHQKDNNSNLKDKNYQNHYICSNNNKKSSSFTASGIGCHSKKSWKKACAKINITIDLHGHTLINAKNILYESIVISYQNNYRMVLIISGKGKILKKPFLKKNNISNDNVNTNTNTIRSMIPEWLNNLSYYIVRYSQANKKHGGSGAWYVYLRQKK</sequence>
<name>A0AAE4VLX7_9RICK</name>
<accession>A0AAE4VLX7</accession>
<dbReference type="RefSeq" id="WP_322498379.1">
    <property type="nucleotide sequence ID" value="NZ_JARGYU010000001.1"/>
</dbReference>
<dbReference type="Proteomes" id="UP001289135">
    <property type="component" value="Unassembled WGS sequence"/>
</dbReference>
<evidence type="ECO:0000313" key="3">
    <source>
        <dbReference type="Proteomes" id="UP001289135"/>
    </source>
</evidence>
<dbReference type="Pfam" id="PF01713">
    <property type="entry name" value="Smr"/>
    <property type="match status" value="1"/>
</dbReference>
<proteinExistence type="predicted"/>
<dbReference type="Gene3D" id="3.30.1370.110">
    <property type="match status" value="1"/>
</dbReference>
<evidence type="ECO:0000313" key="2">
    <source>
        <dbReference type="EMBL" id="MDZ5760944.1"/>
    </source>
</evidence>
<organism evidence="2 3">
    <name type="scientific">Lyticum sinuosum</name>
    <dbReference type="NCBI Taxonomy" id="1332059"/>
    <lineage>
        <taxon>Bacteria</taxon>
        <taxon>Pseudomonadati</taxon>
        <taxon>Pseudomonadota</taxon>
        <taxon>Alphaproteobacteria</taxon>
        <taxon>Rickettsiales</taxon>
        <taxon>Lyticum</taxon>
    </lineage>
</organism>
<feature type="domain" description="Smr" evidence="1">
    <location>
        <begin position="90"/>
        <end position="187"/>
    </location>
</feature>
<evidence type="ECO:0000259" key="1">
    <source>
        <dbReference type="PROSITE" id="PS50828"/>
    </source>
</evidence>
<dbReference type="PROSITE" id="PS50828">
    <property type="entry name" value="SMR"/>
    <property type="match status" value="1"/>
</dbReference>
<keyword evidence="3" id="KW-1185">Reference proteome</keyword>
<reference evidence="2" key="1">
    <citation type="submission" date="2023-02" db="EMBL/GenBank/DDBJ databases">
        <title>Host association and intracellularity evolved multiple times independently in the Rickettsiales.</title>
        <authorList>
            <person name="Castelli M."/>
            <person name="Nardi T."/>
            <person name="Gammuto L."/>
            <person name="Bellinzona G."/>
            <person name="Sabaneyeva E."/>
            <person name="Potekhin A."/>
            <person name="Serra V."/>
            <person name="Petroni G."/>
            <person name="Sassera D."/>
        </authorList>
    </citation>
    <scope>NUCLEOTIDE SEQUENCE</scope>
    <source>
        <strain evidence="2">USBL-36I1</strain>
    </source>
</reference>